<evidence type="ECO:0000259" key="2">
    <source>
        <dbReference type="Pfam" id="PF09843"/>
    </source>
</evidence>
<keyword evidence="1" id="KW-0812">Transmembrane</keyword>
<accession>A0A1H7NPQ8</accession>
<protein>
    <submittedName>
        <fullName evidence="3">Putative membrane protein</fullName>
    </submittedName>
</protein>
<dbReference type="OrthoDB" id="8914at2157"/>
<feature type="transmembrane region" description="Helical" evidence="1">
    <location>
        <begin position="53"/>
        <end position="74"/>
    </location>
</feature>
<evidence type="ECO:0000256" key="1">
    <source>
        <dbReference type="SAM" id="Phobius"/>
    </source>
</evidence>
<feature type="transmembrane region" description="Helical" evidence="1">
    <location>
        <begin position="584"/>
        <end position="603"/>
    </location>
</feature>
<feature type="transmembrane region" description="Helical" evidence="1">
    <location>
        <begin position="187"/>
        <end position="206"/>
    </location>
</feature>
<dbReference type="STRING" id="190974.SAMN05216439_0240"/>
<keyword evidence="1" id="KW-0472">Membrane</keyword>
<feature type="transmembrane region" description="Helical" evidence="1">
    <location>
        <begin position="21"/>
        <end position="41"/>
    </location>
</feature>
<name>A0A1H7NPQ8_9EURY</name>
<sequence length="606" mass="66188">MSSMSSVAGLSKYIKTLPKTKFSIIGMLIISFLIGSIYYLIDLNPTMGILEDFIAGGLFGLIVFGISSIMSGALNQQTISVVHGINLKIKHSMFLSVLSMTILGIIIIIGCIISQILKIDLFLNSMLFGCVLIYGFGTLVFWATSKVRFVTAAITGLIQPLLILAMYTLITFLFIDTSFIGPAILQITLKAIVAAIIFVMAIYAFIKVIASPFKKNLGIGVLDLLSLFIAHMNEGSNSLEGLFENMSEAIDTIVTFVSFKTENGIKALFISPSVHPGPLGDLGGSNMPTLLANKFDHFTMVAHGPSTHDFNPIAVSEIDKIEESVRNGLKTVEYSSNASRFIRYNVEKANIGVQLFNKGMVILSTFAPDAVDDIEFGVGLTMMAQSRSRCNVEDSIIVDCHNSFTPESGEILPGNSEVFQLIDVIDTINPKQKRHEIKVGCYEDNLESLDKHDGVGDSGIKTMIVEVGNQRTAYVLFDANNMEIGFRQEIIDAVSDLEIDEIEVMTTDTHTVNTLSRGYNPIGIAKRPEIIEYVRISIEEAIKDLEKVEVGTGTEKIENLNTFGPKNSTELISTISSVVAVSKIIAPVLLITALLIVFIWIFFGGL</sequence>
<organism evidence="3 4">
    <name type="scientific">Methanobrevibacter gottschalkii</name>
    <dbReference type="NCBI Taxonomy" id="190974"/>
    <lineage>
        <taxon>Archaea</taxon>
        <taxon>Methanobacteriati</taxon>
        <taxon>Methanobacteriota</taxon>
        <taxon>Methanomada group</taxon>
        <taxon>Methanobacteria</taxon>
        <taxon>Methanobacteriales</taxon>
        <taxon>Methanobacteriaceae</taxon>
        <taxon>Methanobrevibacter</taxon>
    </lineage>
</organism>
<dbReference type="EMBL" id="FOAK01000013">
    <property type="protein sequence ID" value="SEL25401.1"/>
    <property type="molecule type" value="Genomic_DNA"/>
</dbReference>
<dbReference type="RefSeq" id="WP_091699806.1">
    <property type="nucleotide sequence ID" value="NZ_FOAK01000013.1"/>
</dbReference>
<dbReference type="Proteomes" id="UP000199506">
    <property type="component" value="Unassembled WGS sequence"/>
</dbReference>
<feature type="transmembrane region" description="Helical" evidence="1">
    <location>
        <begin position="122"/>
        <end position="142"/>
    </location>
</feature>
<reference evidence="3 4" key="1">
    <citation type="submission" date="2016-10" db="EMBL/GenBank/DDBJ databases">
        <authorList>
            <person name="de Groot N.N."/>
        </authorList>
    </citation>
    <scope>NUCLEOTIDE SEQUENCE [LARGE SCALE GENOMIC DNA]</scope>
    <source>
        <strain evidence="3 4">DSM 11978</strain>
    </source>
</reference>
<evidence type="ECO:0000313" key="4">
    <source>
        <dbReference type="Proteomes" id="UP000199506"/>
    </source>
</evidence>
<feature type="transmembrane region" description="Helical" evidence="1">
    <location>
        <begin position="149"/>
        <end position="175"/>
    </location>
</feature>
<keyword evidence="1" id="KW-1133">Transmembrane helix</keyword>
<dbReference type="AlphaFoldDB" id="A0A1H7NPQ8"/>
<dbReference type="Pfam" id="PF09843">
    <property type="entry name" value="DUF2070"/>
    <property type="match status" value="1"/>
</dbReference>
<gene>
    <name evidence="3" type="ORF">SAMN05216439_0240</name>
</gene>
<evidence type="ECO:0000313" key="3">
    <source>
        <dbReference type="EMBL" id="SEL25401.1"/>
    </source>
</evidence>
<proteinExistence type="predicted"/>
<feature type="domain" description="DUF2070" evidence="2">
    <location>
        <begin position="8"/>
        <end position="596"/>
    </location>
</feature>
<dbReference type="InterPro" id="IPR019204">
    <property type="entry name" value="DUF2070_membrane"/>
</dbReference>
<feature type="transmembrane region" description="Helical" evidence="1">
    <location>
        <begin position="94"/>
        <end position="116"/>
    </location>
</feature>